<dbReference type="EMBL" id="OKQR01000001">
    <property type="protein sequence ID" value="SPD91681.1"/>
    <property type="molecule type" value="Genomic_DNA"/>
</dbReference>
<evidence type="ECO:0000313" key="1">
    <source>
        <dbReference type="EMBL" id="SPD91681.1"/>
    </source>
</evidence>
<dbReference type="EMBL" id="OKQU01000001">
    <property type="protein sequence ID" value="SPE06960.1"/>
    <property type="molecule type" value="Genomic_DNA"/>
</dbReference>
<dbReference type="GeneID" id="99675201"/>
<protein>
    <submittedName>
        <fullName evidence="2">Uncharacterized protein</fullName>
    </submittedName>
</protein>
<evidence type="ECO:0000313" key="3">
    <source>
        <dbReference type="Proteomes" id="UP000237923"/>
    </source>
</evidence>
<evidence type="ECO:0000313" key="4">
    <source>
        <dbReference type="Proteomes" id="UP000239237"/>
    </source>
</evidence>
<keyword evidence="4" id="KW-1185">Reference proteome</keyword>
<evidence type="ECO:0000313" key="2">
    <source>
        <dbReference type="EMBL" id="SPE06960.1"/>
    </source>
</evidence>
<gene>
    <name evidence="1" type="ORF">LES8486_00665</name>
    <name evidence="2" type="ORF">LES9216_00812</name>
</gene>
<organism evidence="2 3">
    <name type="scientific">Leuconostoc suionicum</name>
    <dbReference type="NCBI Taxonomy" id="1511761"/>
    <lineage>
        <taxon>Bacteria</taxon>
        <taxon>Bacillati</taxon>
        <taxon>Bacillota</taxon>
        <taxon>Bacilli</taxon>
        <taxon>Lactobacillales</taxon>
        <taxon>Lactobacillaceae</taxon>
        <taxon>Leuconostoc</taxon>
    </lineage>
</organism>
<reference evidence="1 4" key="1">
    <citation type="submission" date="2018-02" db="EMBL/GenBank/DDBJ databases">
        <authorList>
            <person name="Rodrigo-Torres L."/>
            <person name="Arahal R. D."/>
            <person name="Lucena T."/>
        </authorList>
    </citation>
    <scope>NUCLEOTIDE SEQUENCE [LARGE SCALE GENOMIC DNA]</scope>
    <source>
        <strain evidence="1 4">CECT 8486</strain>
    </source>
</reference>
<proteinExistence type="predicted"/>
<dbReference type="AlphaFoldDB" id="A0A2N9K9A4"/>
<accession>A0A2N9K9A4</accession>
<sequence length="44" mass="4577">MLKTVLKVLLASTLILGGIAVGGTIFAAKGIDKAGDRLEEEIHN</sequence>
<dbReference type="RefSeq" id="WP_002827664.1">
    <property type="nucleotide sequence ID" value="NZ_AP017935.1"/>
</dbReference>
<reference evidence="2 3" key="2">
    <citation type="submission" date="2018-02" db="EMBL/GenBank/DDBJ databases">
        <authorList>
            <person name="Cohen D.B."/>
            <person name="Kent A.D."/>
        </authorList>
    </citation>
    <scope>NUCLEOTIDE SEQUENCE [LARGE SCALE GENOMIC DNA]</scope>
    <source>
        <strain evidence="2 3">CECT 9216</strain>
    </source>
</reference>
<dbReference type="Proteomes" id="UP000237923">
    <property type="component" value="Unassembled WGS sequence"/>
</dbReference>
<name>A0A2N9K9A4_9LACO</name>
<dbReference type="Proteomes" id="UP000239237">
    <property type="component" value="Unassembled WGS sequence"/>
</dbReference>